<dbReference type="InterPro" id="IPR050902">
    <property type="entry name" value="ABC_Transporter_SBP"/>
</dbReference>
<evidence type="ECO:0000256" key="1">
    <source>
        <dbReference type="ARBA" id="ARBA00008814"/>
    </source>
</evidence>
<evidence type="ECO:0000313" key="4">
    <source>
        <dbReference type="EMBL" id="SFA84266.1"/>
    </source>
</evidence>
<comment type="similarity">
    <text evidence="1">Belongs to the bacterial solute-binding protein 8 family.</text>
</comment>
<proteinExistence type="inferred from homology"/>
<organism evidence="4 5">
    <name type="scientific">Clostridium frigidicarnis</name>
    <dbReference type="NCBI Taxonomy" id="84698"/>
    <lineage>
        <taxon>Bacteria</taxon>
        <taxon>Bacillati</taxon>
        <taxon>Bacillota</taxon>
        <taxon>Clostridia</taxon>
        <taxon>Eubacteriales</taxon>
        <taxon>Clostridiaceae</taxon>
        <taxon>Clostridium</taxon>
    </lineage>
</organism>
<protein>
    <submittedName>
        <fullName evidence="4">Iron complex transport system substrate-binding protein</fullName>
    </submittedName>
</protein>
<sequence>MKKKISIGLLLCFSMILSACTTGSGSNISEKKDNTQSSSNGYPIVVKNYDFNKEEKDMEFKETPKRVISTNQTTTELLLDLGLEESMVGTSYRDNPILDNIKEKYDKIPVLSEKYPSKEVVIEKNPDLIIGWKSVFADKALGDVSTWNEKGVNTFIQRNTVGIDNATVENVYKDIEDIGKIFNIKDKTDKYIDEMKSKIDKIQNSIKDVKEPVSVLVMEGSEDNKYTTYGNKSLAADMVAKAGGKNLAKESGSISVEDIVGLNPDVIVLINFENQSKDNKDAEALKNHTALSSVNAIKNDRIIYTPLAEAYAGGARTINGIERLAKGFYPEIIK</sequence>
<evidence type="ECO:0000256" key="2">
    <source>
        <dbReference type="SAM" id="SignalP"/>
    </source>
</evidence>
<dbReference type="PROSITE" id="PS51257">
    <property type="entry name" value="PROKAR_LIPOPROTEIN"/>
    <property type="match status" value="1"/>
</dbReference>
<evidence type="ECO:0000259" key="3">
    <source>
        <dbReference type="PROSITE" id="PS50983"/>
    </source>
</evidence>
<dbReference type="RefSeq" id="WP_090038901.1">
    <property type="nucleotide sequence ID" value="NZ_FOKI01000004.1"/>
</dbReference>
<dbReference type="Pfam" id="PF01497">
    <property type="entry name" value="Peripla_BP_2"/>
    <property type="match status" value="1"/>
</dbReference>
<evidence type="ECO:0000313" key="5">
    <source>
        <dbReference type="Proteomes" id="UP000198619"/>
    </source>
</evidence>
<feature type="domain" description="Fe/B12 periplasmic-binding" evidence="3">
    <location>
        <begin position="66"/>
        <end position="332"/>
    </location>
</feature>
<dbReference type="STRING" id="84698.SAMN04488528_100488"/>
<dbReference type="AlphaFoldDB" id="A0A1I0W8M7"/>
<reference evidence="4 5" key="1">
    <citation type="submission" date="2016-10" db="EMBL/GenBank/DDBJ databases">
        <authorList>
            <person name="de Groot N.N."/>
        </authorList>
    </citation>
    <scope>NUCLEOTIDE SEQUENCE [LARGE SCALE GENOMIC DNA]</scope>
    <source>
        <strain evidence="4 5">DSM 12271</strain>
    </source>
</reference>
<dbReference type="OrthoDB" id="89746at2"/>
<dbReference type="Proteomes" id="UP000198619">
    <property type="component" value="Unassembled WGS sequence"/>
</dbReference>
<gene>
    <name evidence="4" type="ORF">SAMN04488528_100488</name>
</gene>
<dbReference type="PANTHER" id="PTHR30535:SF7">
    <property type="entry name" value="IRON(III) DICITRATE-BINDING PROTEIN"/>
    <property type="match status" value="1"/>
</dbReference>
<dbReference type="Gene3D" id="3.40.50.1980">
    <property type="entry name" value="Nitrogenase molybdenum iron protein domain"/>
    <property type="match status" value="2"/>
</dbReference>
<dbReference type="SUPFAM" id="SSF53807">
    <property type="entry name" value="Helical backbone' metal receptor"/>
    <property type="match status" value="1"/>
</dbReference>
<dbReference type="PROSITE" id="PS50983">
    <property type="entry name" value="FE_B12_PBP"/>
    <property type="match status" value="1"/>
</dbReference>
<keyword evidence="2" id="KW-0732">Signal</keyword>
<feature type="signal peptide" evidence="2">
    <location>
        <begin position="1"/>
        <end position="19"/>
    </location>
</feature>
<dbReference type="InterPro" id="IPR002491">
    <property type="entry name" value="ABC_transptr_periplasmic_BD"/>
</dbReference>
<keyword evidence="5" id="KW-1185">Reference proteome</keyword>
<dbReference type="EMBL" id="FOKI01000004">
    <property type="protein sequence ID" value="SFA84266.1"/>
    <property type="molecule type" value="Genomic_DNA"/>
</dbReference>
<name>A0A1I0W8M7_9CLOT</name>
<feature type="chain" id="PRO_5038663205" evidence="2">
    <location>
        <begin position="20"/>
        <end position="334"/>
    </location>
</feature>
<accession>A0A1I0W8M7</accession>
<dbReference type="PANTHER" id="PTHR30535">
    <property type="entry name" value="VITAMIN B12-BINDING PROTEIN"/>
    <property type="match status" value="1"/>
</dbReference>